<comment type="caution">
    <text evidence="3">The sequence shown here is derived from an EMBL/GenBank/DDBJ whole genome shotgun (WGS) entry which is preliminary data.</text>
</comment>
<protein>
    <recommendedName>
        <fullName evidence="5">DUF4878 domain-containing protein</fullName>
    </recommendedName>
</protein>
<feature type="transmembrane region" description="Helical" evidence="2">
    <location>
        <begin position="43"/>
        <end position="69"/>
    </location>
</feature>
<proteinExistence type="predicted"/>
<reference evidence="3" key="2">
    <citation type="submission" date="2023-01" db="EMBL/GenBank/DDBJ databases">
        <authorList>
            <person name="Sun Q."/>
            <person name="Evtushenko L."/>
        </authorList>
    </citation>
    <scope>NUCLEOTIDE SEQUENCE</scope>
    <source>
        <strain evidence="3">VKM Ac-1321</strain>
    </source>
</reference>
<evidence type="ECO:0000313" key="3">
    <source>
        <dbReference type="EMBL" id="GLL05786.1"/>
    </source>
</evidence>
<dbReference type="EMBL" id="BSFP01000063">
    <property type="protein sequence ID" value="GLL05786.1"/>
    <property type="molecule type" value="Genomic_DNA"/>
</dbReference>
<keyword evidence="4" id="KW-1185">Reference proteome</keyword>
<accession>A0A9W6NR06</accession>
<keyword evidence="2" id="KW-0472">Membrane</keyword>
<name>A0A9W6NR06_9ACTN</name>
<keyword evidence="2" id="KW-0812">Transmembrane</keyword>
<dbReference type="Proteomes" id="UP001143480">
    <property type="component" value="Unassembled WGS sequence"/>
</dbReference>
<gene>
    <name evidence="3" type="ORF">GCM10017581_075330</name>
</gene>
<feature type="compositionally biased region" description="Pro residues" evidence="1">
    <location>
        <begin position="1"/>
        <end position="24"/>
    </location>
</feature>
<organism evidence="3 4">
    <name type="scientific">Dactylosporangium matsuzakiense</name>
    <dbReference type="NCBI Taxonomy" id="53360"/>
    <lineage>
        <taxon>Bacteria</taxon>
        <taxon>Bacillati</taxon>
        <taxon>Actinomycetota</taxon>
        <taxon>Actinomycetes</taxon>
        <taxon>Micromonosporales</taxon>
        <taxon>Micromonosporaceae</taxon>
        <taxon>Dactylosporangium</taxon>
    </lineage>
</organism>
<evidence type="ECO:0000256" key="2">
    <source>
        <dbReference type="SAM" id="Phobius"/>
    </source>
</evidence>
<dbReference type="RefSeq" id="WP_261961088.1">
    <property type="nucleotide sequence ID" value="NZ_BAAAXA010000001.1"/>
</dbReference>
<evidence type="ECO:0000313" key="4">
    <source>
        <dbReference type="Proteomes" id="UP001143480"/>
    </source>
</evidence>
<keyword evidence="2" id="KW-1133">Transmembrane helix</keyword>
<dbReference type="AlphaFoldDB" id="A0A9W6NR06"/>
<evidence type="ECO:0008006" key="5">
    <source>
        <dbReference type="Google" id="ProtNLM"/>
    </source>
</evidence>
<feature type="region of interest" description="Disordered" evidence="1">
    <location>
        <begin position="1"/>
        <end position="32"/>
    </location>
</feature>
<reference evidence="3" key="1">
    <citation type="journal article" date="2014" name="Int. J. Syst. Evol. Microbiol.">
        <title>Complete genome sequence of Corynebacterium casei LMG S-19264T (=DSM 44701T), isolated from a smear-ripened cheese.</title>
        <authorList>
            <consortium name="US DOE Joint Genome Institute (JGI-PGF)"/>
            <person name="Walter F."/>
            <person name="Albersmeier A."/>
            <person name="Kalinowski J."/>
            <person name="Ruckert C."/>
        </authorList>
    </citation>
    <scope>NUCLEOTIDE SEQUENCE</scope>
    <source>
        <strain evidence="3">VKM Ac-1321</strain>
    </source>
</reference>
<sequence>MMPPQVGPPPLWEQPDEVPPPPRGPGVVAPFASPPRDRDLRGLWWSLGIGGLVAVLCCVGGVVGIVMVLPYLDSVGKDQVAAVVENYLTAVRDEDYAAARRQLCDDQQRTHTAAWFADHFGETPVTDFTVNADDVIIANAITVPARVREKTTWVDRRFAMEQAGTRYVICGGID</sequence>
<evidence type="ECO:0000256" key="1">
    <source>
        <dbReference type="SAM" id="MobiDB-lite"/>
    </source>
</evidence>